<organism evidence="1 2">
    <name type="scientific">Mucilaginibacter straminoryzae</name>
    <dbReference type="NCBI Taxonomy" id="2932774"/>
    <lineage>
        <taxon>Bacteria</taxon>
        <taxon>Pseudomonadati</taxon>
        <taxon>Bacteroidota</taxon>
        <taxon>Sphingobacteriia</taxon>
        <taxon>Sphingobacteriales</taxon>
        <taxon>Sphingobacteriaceae</taxon>
        <taxon>Mucilaginibacter</taxon>
    </lineage>
</organism>
<protein>
    <recommendedName>
        <fullName evidence="3">Sensor of ECF-type sigma factor</fullName>
    </recommendedName>
</protein>
<accession>A0A9X1X2Q8</accession>
<dbReference type="EMBL" id="JALJEJ010000004">
    <property type="protein sequence ID" value="MCJ8210177.1"/>
    <property type="molecule type" value="Genomic_DNA"/>
</dbReference>
<evidence type="ECO:0008006" key="3">
    <source>
        <dbReference type="Google" id="ProtNLM"/>
    </source>
</evidence>
<reference evidence="1" key="1">
    <citation type="submission" date="2022-04" db="EMBL/GenBank/DDBJ databases">
        <title>Mucilaginibacter sp. RS28 isolated from freshwater.</title>
        <authorList>
            <person name="Ko S.-R."/>
        </authorList>
    </citation>
    <scope>NUCLEOTIDE SEQUENCE</scope>
    <source>
        <strain evidence="1">RS28</strain>
    </source>
</reference>
<proteinExistence type="predicted"/>
<comment type="caution">
    <text evidence="1">The sequence shown here is derived from an EMBL/GenBank/DDBJ whole genome shotgun (WGS) entry which is preliminary data.</text>
</comment>
<gene>
    <name evidence="1" type="ORF">MUY27_10685</name>
</gene>
<keyword evidence="2" id="KW-1185">Reference proteome</keyword>
<dbReference type="RefSeq" id="WP_245130015.1">
    <property type="nucleotide sequence ID" value="NZ_JALJEJ010000004.1"/>
</dbReference>
<sequence length="157" mass="18604">MNKLIKYSFVVLLAFCIRKDTSAQPGIPFRSNSSPSFSPSRPQNFRKLDAIKNAYINKRLNLTPDEADRFWPLYNQYQGELSQLLRERRQNNASTQTGGVEKVNKDLYFEQQLLSVRKRYMTEFLKVLPSEKVDLLYQSEREFKDELIHQLHERKNN</sequence>
<dbReference type="AlphaFoldDB" id="A0A9X1X2Q8"/>
<dbReference type="Proteomes" id="UP001139450">
    <property type="component" value="Unassembled WGS sequence"/>
</dbReference>
<evidence type="ECO:0000313" key="2">
    <source>
        <dbReference type="Proteomes" id="UP001139450"/>
    </source>
</evidence>
<name>A0A9X1X2Q8_9SPHI</name>
<evidence type="ECO:0000313" key="1">
    <source>
        <dbReference type="EMBL" id="MCJ8210177.1"/>
    </source>
</evidence>